<dbReference type="EMBL" id="FNCE01000011">
    <property type="protein sequence ID" value="SDG40356.1"/>
    <property type="molecule type" value="Genomic_DNA"/>
</dbReference>
<dbReference type="InterPro" id="IPR020904">
    <property type="entry name" value="Sc_DH/Rdtase_CS"/>
</dbReference>
<evidence type="ECO:0000313" key="3">
    <source>
        <dbReference type="EMBL" id="SDG40356.1"/>
    </source>
</evidence>
<organism evidence="3 4">
    <name type="scientific">Limimonas halophila</name>
    <dbReference type="NCBI Taxonomy" id="1082479"/>
    <lineage>
        <taxon>Bacteria</taxon>
        <taxon>Pseudomonadati</taxon>
        <taxon>Pseudomonadota</taxon>
        <taxon>Alphaproteobacteria</taxon>
        <taxon>Rhodospirillales</taxon>
        <taxon>Rhodovibrionaceae</taxon>
        <taxon>Limimonas</taxon>
    </lineage>
</organism>
<dbReference type="CDD" id="cd05233">
    <property type="entry name" value="SDR_c"/>
    <property type="match status" value="1"/>
</dbReference>
<dbReference type="InterPro" id="IPR002347">
    <property type="entry name" value="SDR_fam"/>
</dbReference>
<accession>A0A1G7TYJ6</accession>
<dbReference type="PANTHER" id="PTHR43669:SF3">
    <property type="entry name" value="ALCOHOL DEHYDROGENASE, PUTATIVE (AFU_ORTHOLOGUE AFUA_3G03445)-RELATED"/>
    <property type="match status" value="1"/>
</dbReference>
<dbReference type="Pfam" id="PF00106">
    <property type="entry name" value="adh_short"/>
    <property type="match status" value="1"/>
</dbReference>
<gene>
    <name evidence="3" type="ORF">SAMN05216241_1114</name>
</gene>
<dbReference type="SUPFAM" id="SSF51735">
    <property type="entry name" value="NAD(P)-binding Rossmann-fold domains"/>
    <property type="match status" value="1"/>
</dbReference>
<dbReference type="STRING" id="1082479.SAMN05216241_1114"/>
<keyword evidence="4" id="KW-1185">Reference proteome</keyword>
<name>A0A1G7TYJ6_9PROT</name>
<keyword evidence="2" id="KW-0560">Oxidoreductase</keyword>
<dbReference type="RefSeq" id="WP_090021312.1">
    <property type="nucleotide sequence ID" value="NZ_FNCE01000011.1"/>
</dbReference>
<dbReference type="Gene3D" id="3.40.50.720">
    <property type="entry name" value="NAD(P)-binding Rossmann-like Domain"/>
    <property type="match status" value="1"/>
</dbReference>
<dbReference type="PRINTS" id="PR00081">
    <property type="entry name" value="GDHRDH"/>
</dbReference>
<dbReference type="PROSITE" id="PS00061">
    <property type="entry name" value="ADH_SHORT"/>
    <property type="match status" value="1"/>
</dbReference>
<protein>
    <submittedName>
        <fullName evidence="3">NADP-dependent 3-hydroxy acid dehydrogenase YdfG</fullName>
    </submittedName>
</protein>
<evidence type="ECO:0000256" key="1">
    <source>
        <dbReference type="ARBA" id="ARBA00006484"/>
    </source>
</evidence>
<dbReference type="OrthoDB" id="9790785at2"/>
<reference evidence="3 4" key="1">
    <citation type="submission" date="2016-10" db="EMBL/GenBank/DDBJ databases">
        <authorList>
            <person name="de Groot N.N."/>
        </authorList>
    </citation>
    <scope>NUCLEOTIDE SEQUENCE [LARGE SCALE GENOMIC DNA]</scope>
    <source>
        <strain evidence="3 4">DSM 25584</strain>
    </source>
</reference>
<evidence type="ECO:0000313" key="4">
    <source>
        <dbReference type="Proteomes" id="UP000199415"/>
    </source>
</evidence>
<sequence length="241" mass="24910">MSGALAGSLALVTGASRGIGRAVARRFAAEGATVIAVARHGAALDSLIDEIAADGSPPGVIADIDLTDAISIDALAEWVREHYGRLDVLVGNAATAGEAVEAREQDPSDFDTVLRVNVTANQALIRAFDPLLRASDAGRAIFVTSGLARRPKSHMAAYCASKAALEVLVRAYADDVADSGVRANLLDPGVVNTVLFRSAMPESDTSGMKGPDAVADAFVALARPAETRTGQTLSWKDVVDG</sequence>
<evidence type="ECO:0000256" key="2">
    <source>
        <dbReference type="ARBA" id="ARBA00023002"/>
    </source>
</evidence>
<dbReference type="GO" id="GO:0016491">
    <property type="term" value="F:oxidoreductase activity"/>
    <property type="evidence" value="ECO:0007669"/>
    <property type="project" value="UniProtKB-KW"/>
</dbReference>
<comment type="similarity">
    <text evidence="1">Belongs to the short-chain dehydrogenases/reductases (SDR) family.</text>
</comment>
<dbReference type="AlphaFoldDB" id="A0A1G7TYJ6"/>
<dbReference type="PANTHER" id="PTHR43669">
    <property type="entry name" value="5-KETO-D-GLUCONATE 5-REDUCTASE"/>
    <property type="match status" value="1"/>
</dbReference>
<dbReference type="InterPro" id="IPR036291">
    <property type="entry name" value="NAD(P)-bd_dom_sf"/>
</dbReference>
<dbReference type="Proteomes" id="UP000199415">
    <property type="component" value="Unassembled WGS sequence"/>
</dbReference>
<proteinExistence type="inferred from homology"/>